<dbReference type="InterPro" id="IPR050553">
    <property type="entry name" value="Thioredoxin_ResA/DsbE_sf"/>
</dbReference>
<sequence length="168" mass="18964">MLVFTASVAGCGQREKPRGDSEESNTGPASSDKTFAPDFKLKDLFEKEVSLGDFKGKRLILNFWATTCPYCVEEMPELNRFHKDFRDKGYAVVGINLGEDKKTVERFIKEGDYDFIILLDPSLETPSHYVISGIPTTYFIDEEGVIVDIKLGAVTYNDLVDMIKVFEK</sequence>
<comment type="subcellular location">
    <subcellularLocation>
        <location evidence="1">Cell envelope</location>
    </subcellularLocation>
</comment>
<dbReference type="PANTHER" id="PTHR42852:SF6">
    <property type="entry name" value="THIOL:DISULFIDE INTERCHANGE PROTEIN DSBE"/>
    <property type="match status" value="1"/>
</dbReference>
<evidence type="ECO:0000313" key="8">
    <source>
        <dbReference type="EMBL" id="QSQ09454.1"/>
    </source>
</evidence>
<evidence type="ECO:0000256" key="1">
    <source>
        <dbReference type="ARBA" id="ARBA00004196"/>
    </source>
</evidence>
<evidence type="ECO:0000256" key="6">
    <source>
        <dbReference type="SAM" id="MobiDB-lite"/>
    </source>
</evidence>
<dbReference type="SUPFAM" id="SSF52833">
    <property type="entry name" value="Thioredoxin-like"/>
    <property type="match status" value="1"/>
</dbReference>
<dbReference type="GO" id="GO:0016209">
    <property type="term" value="F:antioxidant activity"/>
    <property type="evidence" value="ECO:0007669"/>
    <property type="project" value="InterPro"/>
</dbReference>
<dbReference type="EMBL" id="CP059066">
    <property type="protein sequence ID" value="QSQ09454.1"/>
    <property type="molecule type" value="Genomic_DNA"/>
</dbReference>
<keyword evidence="4" id="KW-1015">Disulfide bond</keyword>
<dbReference type="Proteomes" id="UP000662904">
    <property type="component" value="Chromosome"/>
</dbReference>
<keyword evidence="5" id="KW-0676">Redox-active center</keyword>
<evidence type="ECO:0000256" key="2">
    <source>
        <dbReference type="ARBA" id="ARBA00022748"/>
    </source>
</evidence>
<dbReference type="Pfam" id="PF00578">
    <property type="entry name" value="AhpC-TSA"/>
    <property type="match status" value="1"/>
</dbReference>
<proteinExistence type="predicted"/>
<evidence type="ECO:0000256" key="4">
    <source>
        <dbReference type="ARBA" id="ARBA00023157"/>
    </source>
</evidence>
<feature type="compositionally biased region" description="Polar residues" evidence="6">
    <location>
        <begin position="24"/>
        <end position="33"/>
    </location>
</feature>
<protein>
    <submittedName>
        <fullName evidence="8">Thiol-disulfide oxidoreductase ResA</fullName>
    </submittedName>
</protein>
<dbReference type="CDD" id="cd02966">
    <property type="entry name" value="TlpA_like_family"/>
    <property type="match status" value="1"/>
</dbReference>
<name>A0A8A0RNM8_9FIRM</name>
<reference evidence="8" key="1">
    <citation type="submission" date="2020-07" db="EMBL/GenBank/DDBJ databases">
        <title>Koleobacter methoxysyntrophicus gen. nov., sp. nov., a novel anaerobic bacterium isolated from deep subsurface oil field and proposal of Koleobacterales ord. nov. in the phylum Firmicutes.</title>
        <authorList>
            <person name="Sakamoto S."/>
            <person name="Tamaki H."/>
        </authorList>
    </citation>
    <scope>NUCLEOTIDE SEQUENCE</scope>
    <source>
        <strain evidence="8">NRmbB1</strain>
    </source>
</reference>
<dbReference type="Gene3D" id="3.40.30.10">
    <property type="entry name" value="Glutaredoxin"/>
    <property type="match status" value="1"/>
</dbReference>
<accession>A0A8A0RNM8</accession>
<dbReference type="PROSITE" id="PS51352">
    <property type="entry name" value="THIOREDOXIN_2"/>
    <property type="match status" value="1"/>
</dbReference>
<dbReference type="InterPro" id="IPR017937">
    <property type="entry name" value="Thioredoxin_CS"/>
</dbReference>
<keyword evidence="3" id="KW-0735">Signal-anchor</keyword>
<dbReference type="GO" id="GO:0016491">
    <property type="term" value="F:oxidoreductase activity"/>
    <property type="evidence" value="ECO:0007669"/>
    <property type="project" value="InterPro"/>
</dbReference>
<dbReference type="RefSeq" id="WP_241754992.1">
    <property type="nucleotide sequence ID" value="NZ_CP059066.1"/>
</dbReference>
<evidence type="ECO:0000256" key="5">
    <source>
        <dbReference type="ARBA" id="ARBA00023284"/>
    </source>
</evidence>
<dbReference type="InterPro" id="IPR000866">
    <property type="entry name" value="AhpC/TSA"/>
</dbReference>
<gene>
    <name evidence="8" type="primary">resA</name>
    <name evidence="8" type="ORF">H0A61_01817</name>
</gene>
<evidence type="ECO:0000256" key="3">
    <source>
        <dbReference type="ARBA" id="ARBA00022968"/>
    </source>
</evidence>
<keyword evidence="2" id="KW-0201">Cytochrome c-type biogenesis</keyword>
<dbReference type="GO" id="GO:0030313">
    <property type="term" value="C:cell envelope"/>
    <property type="evidence" value="ECO:0007669"/>
    <property type="project" value="UniProtKB-SubCell"/>
</dbReference>
<dbReference type="PANTHER" id="PTHR42852">
    <property type="entry name" value="THIOL:DISULFIDE INTERCHANGE PROTEIN DSBE"/>
    <property type="match status" value="1"/>
</dbReference>
<organism evidence="8 9">
    <name type="scientific">Koleobacter methoxysyntrophicus</name>
    <dbReference type="NCBI Taxonomy" id="2751313"/>
    <lineage>
        <taxon>Bacteria</taxon>
        <taxon>Bacillati</taxon>
        <taxon>Bacillota</taxon>
        <taxon>Clostridia</taxon>
        <taxon>Koleobacterales</taxon>
        <taxon>Koleobacteraceae</taxon>
        <taxon>Koleobacter</taxon>
    </lineage>
</organism>
<feature type="region of interest" description="Disordered" evidence="6">
    <location>
        <begin position="1"/>
        <end position="34"/>
    </location>
</feature>
<dbReference type="InterPro" id="IPR036249">
    <property type="entry name" value="Thioredoxin-like_sf"/>
</dbReference>
<dbReference type="KEGG" id="kme:H0A61_01817"/>
<evidence type="ECO:0000313" key="9">
    <source>
        <dbReference type="Proteomes" id="UP000662904"/>
    </source>
</evidence>
<keyword evidence="9" id="KW-1185">Reference proteome</keyword>
<dbReference type="AlphaFoldDB" id="A0A8A0RNM8"/>
<dbReference type="PROSITE" id="PS00194">
    <property type="entry name" value="THIOREDOXIN_1"/>
    <property type="match status" value="1"/>
</dbReference>
<keyword evidence="3" id="KW-0812">Transmembrane</keyword>
<dbReference type="InterPro" id="IPR013766">
    <property type="entry name" value="Thioredoxin_domain"/>
</dbReference>
<feature type="domain" description="Thioredoxin" evidence="7">
    <location>
        <begin position="30"/>
        <end position="168"/>
    </location>
</feature>
<dbReference type="GO" id="GO:0017004">
    <property type="term" value="P:cytochrome complex assembly"/>
    <property type="evidence" value="ECO:0007669"/>
    <property type="project" value="UniProtKB-KW"/>
</dbReference>
<evidence type="ECO:0000259" key="7">
    <source>
        <dbReference type="PROSITE" id="PS51352"/>
    </source>
</evidence>